<sequence length="73" mass="7581">MREPTMRISARNQLKGTIVEVTKGATTAHVRIDIGGSIVTASVTNAAVDDLGLEVGQPAYAVIKASDVMVAVD</sequence>
<organism evidence="4 5">
    <name type="scientific">Microbacterium pumilum</name>
    <dbReference type="NCBI Taxonomy" id="344165"/>
    <lineage>
        <taxon>Bacteria</taxon>
        <taxon>Bacillati</taxon>
        <taxon>Actinomycetota</taxon>
        <taxon>Actinomycetes</taxon>
        <taxon>Micrococcales</taxon>
        <taxon>Microbacteriaceae</taxon>
        <taxon>Microbacterium</taxon>
    </lineage>
</organism>
<dbReference type="EMBL" id="BAAAOH010000001">
    <property type="protein sequence ID" value="GAA1990008.1"/>
    <property type="molecule type" value="Genomic_DNA"/>
</dbReference>
<dbReference type="NCBIfam" id="TIGR00638">
    <property type="entry name" value="Mop"/>
    <property type="match status" value="1"/>
</dbReference>
<dbReference type="PROSITE" id="PS51866">
    <property type="entry name" value="MOP"/>
    <property type="match status" value="1"/>
</dbReference>
<name>A0ABN2SNY6_9MICO</name>
<dbReference type="InterPro" id="IPR004606">
    <property type="entry name" value="Mop_domain"/>
</dbReference>
<evidence type="ECO:0000256" key="2">
    <source>
        <dbReference type="PROSITE-ProRule" id="PRU01213"/>
    </source>
</evidence>
<dbReference type="SUPFAM" id="SSF50331">
    <property type="entry name" value="MOP-like"/>
    <property type="match status" value="1"/>
</dbReference>
<dbReference type="Pfam" id="PF03459">
    <property type="entry name" value="TOBE"/>
    <property type="match status" value="1"/>
</dbReference>
<dbReference type="Gene3D" id="2.40.50.100">
    <property type="match status" value="1"/>
</dbReference>
<gene>
    <name evidence="4" type="ORF">GCM10009777_26620</name>
</gene>
<evidence type="ECO:0000313" key="5">
    <source>
        <dbReference type="Proteomes" id="UP001500326"/>
    </source>
</evidence>
<dbReference type="InterPro" id="IPR008995">
    <property type="entry name" value="Mo/tungstate-bd_C_term_dom"/>
</dbReference>
<protein>
    <submittedName>
        <fullName evidence="4">Molybdopterin-binding protein</fullName>
    </submittedName>
</protein>
<accession>A0ABN2SNY6</accession>
<reference evidence="4 5" key="1">
    <citation type="journal article" date="2019" name="Int. J. Syst. Evol. Microbiol.">
        <title>The Global Catalogue of Microorganisms (GCM) 10K type strain sequencing project: providing services to taxonomists for standard genome sequencing and annotation.</title>
        <authorList>
            <consortium name="The Broad Institute Genomics Platform"/>
            <consortium name="The Broad Institute Genome Sequencing Center for Infectious Disease"/>
            <person name="Wu L."/>
            <person name="Ma J."/>
        </authorList>
    </citation>
    <scope>NUCLEOTIDE SEQUENCE [LARGE SCALE GENOMIC DNA]</scope>
    <source>
        <strain evidence="4 5">JCM 14902</strain>
    </source>
</reference>
<keyword evidence="5" id="KW-1185">Reference proteome</keyword>
<keyword evidence="1 2" id="KW-0500">Molybdenum</keyword>
<evidence type="ECO:0000313" key="4">
    <source>
        <dbReference type="EMBL" id="GAA1990008.1"/>
    </source>
</evidence>
<dbReference type="Proteomes" id="UP001500326">
    <property type="component" value="Unassembled WGS sequence"/>
</dbReference>
<feature type="domain" description="Mop" evidence="3">
    <location>
        <begin position="7"/>
        <end position="72"/>
    </location>
</feature>
<proteinExistence type="predicted"/>
<evidence type="ECO:0000256" key="1">
    <source>
        <dbReference type="ARBA" id="ARBA00022505"/>
    </source>
</evidence>
<evidence type="ECO:0000259" key="3">
    <source>
        <dbReference type="PROSITE" id="PS51866"/>
    </source>
</evidence>
<dbReference type="InterPro" id="IPR005116">
    <property type="entry name" value="Transp-assoc_OB_typ1"/>
</dbReference>
<comment type="caution">
    <text evidence="4">The sequence shown here is derived from an EMBL/GenBank/DDBJ whole genome shotgun (WGS) entry which is preliminary data.</text>
</comment>